<protein>
    <submittedName>
        <fullName evidence="1">CopG family transcriptional regulator</fullName>
    </submittedName>
</protein>
<evidence type="ECO:0000313" key="1">
    <source>
        <dbReference type="EMBL" id="MBD3327161.1"/>
    </source>
</evidence>
<dbReference type="SUPFAM" id="SSF47598">
    <property type="entry name" value="Ribbon-helix-helix"/>
    <property type="match status" value="1"/>
</dbReference>
<proteinExistence type="predicted"/>
<dbReference type="GO" id="GO:0006355">
    <property type="term" value="P:regulation of DNA-templated transcription"/>
    <property type="evidence" value="ECO:0007669"/>
    <property type="project" value="InterPro"/>
</dbReference>
<evidence type="ECO:0000313" key="2">
    <source>
        <dbReference type="Proteomes" id="UP000649604"/>
    </source>
</evidence>
<name>A0A9D5K0J3_9BACT</name>
<organism evidence="1 2">
    <name type="scientific">candidate division KSB3 bacterium</name>
    <dbReference type="NCBI Taxonomy" id="2044937"/>
    <lineage>
        <taxon>Bacteria</taxon>
        <taxon>candidate division KSB3</taxon>
    </lineage>
</organism>
<gene>
    <name evidence="1" type="ORF">GF339_21425</name>
</gene>
<dbReference type="EMBL" id="WJJP01000697">
    <property type="protein sequence ID" value="MBD3327161.1"/>
    <property type="molecule type" value="Genomic_DNA"/>
</dbReference>
<accession>A0A9D5K0J3</accession>
<sequence length="64" mass="7515">MKTLHAALPEKLYGEISVLIQEGWFHDEQELVREALQRYLDAHRPELMESCIRADVEWGLYGDD</sequence>
<comment type="caution">
    <text evidence="1">The sequence shown here is derived from an EMBL/GenBank/DDBJ whole genome shotgun (WGS) entry which is preliminary data.</text>
</comment>
<reference evidence="1" key="1">
    <citation type="submission" date="2019-11" db="EMBL/GenBank/DDBJ databases">
        <title>Microbial mats filling the niche in hypersaline microbial mats.</title>
        <authorList>
            <person name="Wong H.L."/>
            <person name="Macleod F.I."/>
            <person name="White R.A. III"/>
            <person name="Burns B.P."/>
        </authorList>
    </citation>
    <scope>NUCLEOTIDE SEQUENCE</scope>
    <source>
        <strain evidence="1">Rbin_158</strain>
    </source>
</reference>
<dbReference type="Proteomes" id="UP000649604">
    <property type="component" value="Unassembled WGS sequence"/>
</dbReference>
<dbReference type="AlphaFoldDB" id="A0A9D5K0J3"/>
<dbReference type="InterPro" id="IPR010985">
    <property type="entry name" value="Ribbon_hlx_hlx"/>
</dbReference>